<dbReference type="PANTHER" id="PTHR34043:SF3">
    <property type="entry name" value="ALPHA_BETA-HYDROLASES SUPERFAMILY PROTEIN"/>
    <property type="match status" value="1"/>
</dbReference>
<evidence type="ECO:0000256" key="1">
    <source>
        <dbReference type="ARBA" id="ARBA00001024"/>
    </source>
</evidence>
<comment type="catalytic activity">
    <reaction evidence="1">
        <text>a triacylglycerol + H2O = a diacylglycerol + a fatty acid + H(+)</text>
        <dbReference type="Rhea" id="RHEA:12044"/>
        <dbReference type="ChEBI" id="CHEBI:15377"/>
        <dbReference type="ChEBI" id="CHEBI:15378"/>
        <dbReference type="ChEBI" id="CHEBI:17855"/>
        <dbReference type="ChEBI" id="CHEBI:18035"/>
        <dbReference type="ChEBI" id="CHEBI:28868"/>
        <dbReference type="EC" id="3.1.1.3"/>
    </reaction>
</comment>
<evidence type="ECO:0000256" key="4">
    <source>
        <dbReference type="ARBA" id="ARBA00022525"/>
    </source>
</evidence>
<dbReference type="Pfam" id="PF24708">
    <property type="entry name" value="Lip_C"/>
    <property type="match status" value="1"/>
</dbReference>
<dbReference type="InterPro" id="IPR056304">
    <property type="entry name" value="Lip-like_C"/>
</dbReference>
<evidence type="ECO:0000313" key="10">
    <source>
        <dbReference type="Proteomes" id="UP001596317"/>
    </source>
</evidence>
<dbReference type="InterPro" id="IPR029058">
    <property type="entry name" value="AB_hydrolase_fold"/>
</dbReference>
<keyword evidence="10" id="KW-1185">Reference proteome</keyword>
<dbReference type="EC" id="3.1.1.3" evidence="3"/>
<evidence type="ECO:0000259" key="8">
    <source>
        <dbReference type="Pfam" id="PF24708"/>
    </source>
</evidence>
<evidence type="ECO:0000256" key="3">
    <source>
        <dbReference type="ARBA" id="ARBA00013279"/>
    </source>
</evidence>
<dbReference type="Proteomes" id="UP001596317">
    <property type="component" value="Unassembled WGS sequence"/>
</dbReference>
<proteinExistence type="predicted"/>
<dbReference type="EMBL" id="JBHSWB010000001">
    <property type="protein sequence ID" value="MFC6659765.1"/>
    <property type="molecule type" value="Genomic_DNA"/>
</dbReference>
<dbReference type="RefSeq" id="WP_380054468.1">
    <property type="nucleotide sequence ID" value="NZ_JBHSWB010000001.1"/>
</dbReference>
<organism evidence="9 10">
    <name type="scientific">Deinococcus multiflagellatus</name>
    <dbReference type="NCBI Taxonomy" id="1656887"/>
    <lineage>
        <taxon>Bacteria</taxon>
        <taxon>Thermotogati</taxon>
        <taxon>Deinococcota</taxon>
        <taxon>Deinococci</taxon>
        <taxon>Deinococcales</taxon>
        <taxon>Deinococcaceae</taxon>
        <taxon>Deinococcus</taxon>
    </lineage>
</organism>
<gene>
    <name evidence="9" type="ORF">ACFP90_04845</name>
</gene>
<keyword evidence="7" id="KW-0443">Lipid metabolism</keyword>
<evidence type="ECO:0000256" key="5">
    <source>
        <dbReference type="ARBA" id="ARBA00022729"/>
    </source>
</evidence>
<keyword evidence="6" id="KW-0378">Hydrolase</keyword>
<dbReference type="PANTHER" id="PTHR34043">
    <property type="entry name" value="ALPHA/BETA-HYDROLASES SUPERFAMILY PROTEIN"/>
    <property type="match status" value="1"/>
</dbReference>
<reference evidence="10" key="1">
    <citation type="journal article" date="2019" name="Int. J. Syst. Evol. Microbiol.">
        <title>The Global Catalogue of Microorganisms (GCM) 10K type strain sequencing project: providing services to taxonomists for standard genome sequencing and annotation.</title>
        <authorList>
            <consortium name="The Broad Institute Genomics Platform"/>
            <consortium name="The Broad Institute Genome Sequencing Center for Infectious Disease"/>
            <person name="Wu L."/>
            <person name="Ma J."/>
        </authorList>
    </citation>
    <scope>NUCLEOTIDE SEQUENCE [LARGE SCALE GENOMIC DNA]</scope>
    <source>
        <strain evidence="10">CCUG 63830</strain>
    </source>
</reference>
<name>A0ABW1ZGX5_9DEIO</name>
<sequence length="69" mass="7523">MSSNWDRAAELYAQIKGGCVDYGAAHAAQHGHARTDSAKCYPGFYPQWDAAHPVNLLGHSMGARRPAPW</sequence>
<comment type="subcellular location">
    <subcellularLocation>
        <location evidence="2">Secreted</location>
    </subcellularLocation>
</comment>
<evidence type="ECO:0000256" key="7">
    <source>
        <dbReference type="ARBA" id="ARBA00023098"/>
    </source>
</evidence>
<keyword evidence="4" id="KW-0964">Secreted</keyword>
<protein>
    <recommendedName>
        <fullName evidence="3">triacylglycerol lipase</fullName>
        <ecNumber evidence="3">3.1.1.3</ecNumber>
    </recommendedName>
</protein>
<keyword evidence="5" id="KW-0732">Signal</keyword>
<evidence type="ECO:0000313" key="9">
    <source>
        <dbReference type="EMBL" id="MFC6659765.1"/>
    </source>
</evidence>
<accession>A0ABW1ZGX5</accession>
<dbReference type="Gene3D" id="3.40.50.1820">
    <property type="entry name" value="alpha/beta hydrolase"/>
    <property type="match status" value="1"/>
</dbReference>
<comment type="caution">
    <text evidence="9">The sequence shown here is derived from an EMBL/GenBank/DDBJ whole genome shotgun (WGS) entry which is preliminary data.</text>
</comment>
<evidence type="ECO:0000256" key="6">
    <source>
        <dbReference type="ARBA" id="ARBA00022801"/>
    </source>
</evidence>
<evidence type="ECO:0000256" key="2">
    <source>
        <dbReference type="ARBA" id="ARBA00004613"/>
    </source>
</evidence>
<dbReference type="SUPFAM" id="SSF53474">
    <property type="entry name" value="alpha/beta-Hydrolases"/>
    <property type="match status" value="1"/>
</dbReference>
<feature type="domain" description="Lipase-like C-terminal" evidence="8">
    <location>
        <begin position="2"/>
        <end position="63"/>
    </location>
</feature>